<evidence type="ECO:0000259" key="7">
    <source>
        <dbReference type="Pfam" id="PF00931"/>
    </source>
</evidence>
<evidence type="ECO:0000256" key="4">
    <source>
        <dbReference type="ARBA" id="ARBA00022741"/>
    </source>
</evidence>
<dbReference type="Pfam" id="PF25019">
    <property type="entry name" value="LRR_R13L1-DRL21"/>
    <property type="match status" value="1"/>
</dbReference>
<accession>A0A811MTT8</accession>
<dbReference type="Gene3D" id="1.10.8.430">
    <property type="entry name" value="Helical domain of apoptotic protease-activating factors"/>
    <property type="match status" value="1"/>
</dbReference>
<dbReference type="Pfam" id="PF00931">
    <property type="entry name" value="NB-ARC"/>
    <property type="match status" value="1"/>
</dbReference>
<evidence type="ECO:0000256" key="2">
    <source>
        <dbReference type="ARBA" id="ARBA00022614"/>
    </source>
</evidence>
<evidence type="ECO:0000313" key="12">
    <source>
        <dbReference type="Proteomes" id="UP000604825"/>
    </source>
</evidence>
<dbReference type="GO" id="GO:0043531">
    <property type="term" value="F:ADP binding"/>
    <property type="evidence" value="ECO:0007669"/>
    <property type="project" value="InterPro"/>
</dbReference>
<dbReference type="SUPFAM" id="SSF52540">
    <property type="entry name" value="P-loop containing nucleoside triphosphate hydrolases"/>
    <property type="match status" value="1"/>
</dbReference>
<dbReference type="InterPro" id="IPR032675">
    <property type="entry name" value="LRR_dom_sf"/>
</dbReference>
<feature type="domain" description="R13L1/DRL21-like LRR repeat region" evidence="10">
    <location>
        <begin position="585"/>
        <end position="710"/>
    </location>
</feature>
<keyword evidence="6" id="KW-0067">ATP-binding</keyword>
<proteinExistence type="inferred from homology"/>
<feature type="domain" description="Disease resistance N-terminal" evidence="8">
    <location>
        <begin position="10"/>
        <end position="94"/>
    </location>
</feature>
<keyword evidence="5" id="KW-0611">Plant defense</keyword>
<dbReference type="Gene3D" id="3.40.50.300">
    <property type="entry name" value="P-loop containing nucleotide triphosphate hydrolases"/>
    <property type="match status" value="1"/>
</dbReference>
<dbReference type="EMBL" id="CAJGYO010000002">
    <property type="protein sequence ID" value="CAD6212317.1"/>
    <property type="molecule type" value="Genomic_DNA"/>
</dbReference>
<dbReference type="OrthoDB" id="67700at2759"/>
<evidence type="ECO:0000256" key="3">
    <source>
        <dbReference type="ARBA" id="ARBA00022737"/>
    </source>
</evidence>
<dbReference type="InterPro" id="IPR027417">
    <property type="entry name" value="P-loop_NTPase"/>
</dbReference>
<evidence type="ECO:0000259" key="9">
    <source>
        <dbReference type="Pfam" id="PF23559"/>
    </source>
</evidence>
<keyword evidence="4" id="KW-0547">Nucleotide-binding</keyword>
<dbReference type="PANTHER" id="PTHR36766:SF55">
    <property type="entry name" value="OS11G0492900 PROTEIN"/>
    <property type="match status" value="1"/>
</dbReference>
<dbReference type="PROSITE" id="PS51450">
    <property type="entry name" value="LRR"/>
    <property type="match status" value="1"/>
</dbReference>
<dbReference type="Gene3D" id="1.10.10.10">
    <property type="entry name" value="Winged helix-like DNA-binding domain superfamily/Winged helix DNA-binding domain"/>
    <property type="match status" value="1"/>
</dbReference>
<dbReference type="AlphaFoldDB" id="A0A811MTT8"/>
<dbReference type="InterPro" id="IPR058922">
    <property type="entry name" value="WHD_DRP"/>
</dbReference>
<dbReference type="Pfam" id="PF18052">
    <property type="entry name" value="Rx_N"/>
    <property type="match status" value="1"/>
</dbReference>
<dbReference type="InterPro" id="IPR001611">
    <property type="entry name" value="Leu-rich_rpt"/>
</dbReference>
<dbReference type="Gene3D" id="3.80.10.10">
    <property type="entry name" value="Ribonuclease Inhibitor"/>
    <property type="match status" value="4"/>
</dbReference>
<dbReference type="PANTHER" id="PTHR36766">
    <property type="entry name" value="PLANT BROAD-SPECTRUM MILDEW RESISTANCE PROTEIN RPW8"/>
    <property type="match status" value="1"/>
</dbReference>
<comment type="caution">
    <text evidence="11">The sequence shown here is derived from an EMBL/GenBank/DDBJ whole genome shotgun (WGS) entry which is preliminary data.</text>
</comment>
<keyword evidence="12" id="KW-1185">Reference proteome</keyword>
<dbReference type="Pfam" id="PF23559">
    <property type="entry name" value="WHD_DRP"/>
    <property type="match status" value="1"/>
</dbReference>
<dbReference type="InterPro" id="IPR056789">
    <property type="entry name" value="LRR_R13L1-DRL21"/>
</dbReference>
<dbReference type="Proteomes" id="UP000604825">
    <property type="component" value="Unassembled WGS sequence"/>
</dbReference>
<keyword evidence="3" id="KW-0677">Repeat</keyword>
<dbReference type="SUPFAM" id="SSF52058">
    <property type="entry name" value="L domain-like"/>
    <property type="match status" value="1"/>
</dbReference>
<comment type="similarity">
    <text evidence="1">Belongs to the disease resistance NB-LRR family.</text>
</comment>
<keyword evidence="2" id="KW-0433">Leucine-rich repeat</keyword>
<name>A0A811MTT8_9POAL</name>
<dbReference type="InterPro" id="IPR041118">
    <property type="entry name" value="Rx_N"/>
</dbReference>
<reference evidence="11" key="1">
    <citation type="submission" date="2020-10" db="EMBL/GenBank/DDBJ databases">
        <authorList>
            <person name="Han B."/>
            <person name="Lu T."/>
            <person name="Zhao Q."/>
            <person name="Huang X."/>
            <person name="Zhao Y."/>
        </authorList>
    </citation>
    <scope>NUCLEOTIDE SEQUENCE</scope>
</reference>
<dbReference type="InterPro" id="IPR036388">
    <property type="entry name" value="WH-like_DNA-bd_sf"/>
</dbReference>
<evidence type="ECO:0000259" key="10">
    <source>
        <dbReference type="Pfam" id="PF25019"/>
    </source>
</evidence>
<sequence length="1134" mass="127980">MAELVVGALVKSLKEKASSYLLDQYKVMQGMEEQREILARRLPAILDVIEDAEKGASRPGVGAWLDAIKKVSYEGIDVFDEFKYESLRRDAKKKGHYVKLGMDVVSLFPARNPIVFRYRMSKKLHKIVQKIEVLVKEMNDFSFTQRQHVPVPPSVQWRWRQTDSIMVDSDMDIVSRSRSEEKTKIVKILLEQDGHGSGGVPMVVPIIGMGGLGKTTFVQLIYNDPEIEKHFSLRRWCCVSEDFDIANIASKICPRHEEDREKALQELRKEVSGKKYLIVLDDVWNRDPDKWGKLVTCLKQGDRGSIILTTTRDVQVARVMTMGAPGAFSLQKLGHKYMKEIIQSRAFSVQKPSSDELDVVVDKIVDRCVGSPLAAKAFGSMLSTKTSIQEWKDMLAKSNICDERTEIFPILKLSYDDLPSDMKQCFAFCDVFPKDYEIDVESLIQLWMAHDLIPAQDEDNPDLIGPHLSKYNSLRAMQLCGLEKFPIKPRHLQHLRYLNLSSNWWIEELPQEISLLYNLLTMDVSHCRSLCRLPNNMKYMRSLRHLYTNGCTSLECMPPDLGQVTSLQTLTYFVVGSSSSCSTVSELQHLNLSGELDLNGLENATEEHVKAASLGIKEKLTHLSLKWNSEDDEELISDCHSKVLDAPKPPGGMEMVRIVNYKGSNIPTWVKDLGLFQQQLTELHLIGCTMCEDFPEFSHMRVLQVLHLKKLYKLRSLCRNIAFMEFSALKELKLCDLKSLERWVASEGKGDEVTFPVLEKICIKDCPKLTTLPEAPTIKVVKIREDKAQLSLSLISSRYMSSLSVLELLVRGTEAALELDQNQELSITEMNITGCVFLFTSSPSRHIVGIWKWFGQLQALEIRSCSSVIYWPDEEFLSLVSLTKLKFLQCSKLTGRAQVNGVATRARDELLPQLKKLEIGGCESLTELFVLPQSITHISIDGCRSFEFIWGKDDTEPMSVQVEHGNDLTAAPEQLQGSTKSLPCLESLYIHGSDKLATLPNIPPSLKELSVYHCPELRSISGHLDALVGVGIGSCDKLESPEWGNMPALKRFGLGSCKRLTSLPGSLGSYSALTSVHVNYCPAINMKPLYEHLPQRLDSLEYKCLSHARSSDPKEGSKLRDPKSWIYAIPGCKY</sequence>
<evidence type="ECO:0000256" key="5">
    <source>
        <dbReference type="ARBA" id="ARBA00022821"/>
    </source>
</evidence>
<dbReference type="InterPro" id="IPR042197">
    <property type="entry name" value="Apaf_helical"/>
</dbReference>
<dbReference type="Gene3D" id="1.20.5.4130">
    <property type="match status" value="1"/>
</dbReference>
<dbReference type="GO" id="GO:0051707">
    <property type="term" value="P:response to other organism"/>
    <property type="evidence" value="ECO:0007669"/>
    <property type="project" value="UniProtKB-ARBA"/>
</dbReference>
<gene>
    <name evidence="11" type="ORF">NCGR_LOCUS8125</name>
</gene>
<dbReference type="GO" id="GO:0005524">
    <property type="term" value="F:ATP binding"/>
    <property type="evidence" value="ECO:0007669"/>
    <property type="project" value="UniProtKB-KW"/>
</dbReference>
<dbReference type="PRINTS" id="PR00364">
    <property type="entry name" value="DISEASERSIST"/>
</dbReference>
<dbReference type="GO" id="GO:0006952">
    <property type="term" value="P:defense response"/>
    <property type="evidence" value="ECO:0007669"/>
    <property type="project" value="UniProtKB-KW"/>
</dbReference>
<protein>
    <submittedName>
        <fullName evidence="11">Uncharacterized protein</fullName>
    </submittedName>
</protein>
<evidence type="ECO:0000256" key="1">
    <source>
        <dbReference type="ARBA" id="ARBA00008894"/>
    </source>
</evidence>
<dbReference type="SUPFAM" id="SSF52047">
    <property type="entry name" value="RNI-like"/>
    <property type="match status" value="1"/>
</dbReference>
<organism evidence="11 12">
    <name type="scientific">Miscanthus lutarioriparius</name>
    <dbReference type="NCBI Taxonomy" id="422564"/>
    <lineage>
        <taxon>Eukaryota</taxon>
        <taxon>Viridiplantae</taxon>
        <taxon>Streptophyta</taxon>
        <taxon>Embryophyta</taxon>
        <taxon>Tracheophyta</taxon>
        <taxon>Spermatophyta</taxon>
        <taxon>Magnoliopsida</taxon>
        <taxon>Liliopsida</taxon>
        <taxon>Poales</taxon>
        <taxon>Poaceae</taxon>
        <taxon>PACMAD clade</taxon>
        <taxon>Panicoideae</taxon>
        <taxon>Andropogonodae</taxon>
        <taxon>Andropogoneae</taxon>
        <taxon>Saccharinae</taxon>
        <taxon>Miscanthus</taxon>
    </lineage>
</organism>
<evidence type="ECO:0000259" key="8">
    <source>
        <dbReference type="Pfam" id="PF18052"/>
    </source>
</evidence>
<feature type="domain" description="NB-ARC" evidence="7">
    <location>
        <begin position="181"/>
        <end position="323"/>
    </location>
</feature>
<evidence type="ECO:0000256" key="6">
    <source>
        <dbReference type="ARBA" id="ARBA00022840"/>
    </source>
</evidence>
<feature type="domain" description="Disease resistance protein winged helix" evidence="9">
    <location>
        <begin position="431"/>
        <end position="465"/>
    </location>
</feature>
<evidence type="ECO:0000313" key="11">
    <source>
        <dbReference type="EMBL" id="CAD6212317.1"/>
    </source>
</evidence>
<dbReference type="InterPro" id="IPR002182">
    <property type="entry name" value="NB-ARC"/>
</dbReference>